<proteinExistence type="inferred from homology"/>
<dbReference type="InterPro" id="IPR013785">
    <property type="entry name" value="Aldolase_TIM"/>
</dbReference>
<protein>
    <submittedName>
        <fullName evidence="6">Hydroxymethylglutaryl-CoA lyase YngG</fullName>
        <ecNumber evidence="6">4.1.3.4</ecNumber>
    </submittedName>
</protein>
<dbReference type="EMBL" id="VSSQ01000094">
    <property type="protein sequence ID" value="MPL76038.1"/>
    <property type="molecule type" value="Genomic_DNA"/>
</dbReference>
<dbReference type="GO" id="GO:0046872">
    <property type="term" value="F:metal ion binding"/>
    <property type="evidence" value="ECO:0007669"/>
    <property type="project" value="UniProtKB-KW"/>
</dbReference>
<evidence type="ECO:0000313" key="6">
    <source>
        <dbReference type="EMBL" id="MPL76038.1"/>
    </source>
</evidence>
<dbReference type="Gene3D" id="3.20.20.70">
    <property type="entry name" value="Aldolase class I"/>
    <property type="match status" value="1"/>
</dbReference>
<dbReference type="InterPro" id="IPR000891">
    <property type="entry name" value="PYR_CT"/>
</dbReference>
<gene>
    <name evidence="6" type="primary">yngG_2</name>
    <name evidence="6" type="ORF">SDC9_21883</name>
</gene>
<dbReference type="PANTHER" id="PTHR42738:SF7">
    <property type="entry name" value="HYDROXYMETHYLGLUTARYL-COA LYASE"/>
    <property type="match status" value="1"/>
</dbReference>
<dbReference type="GO" id="GO:0004419">
    <property type="term" value="F:hydroxymethylglutaryl-CoA lyase activity"/>
    <property type="evidence" value="ECO:0007669"/>
    <property type="project" value="UniProtKB-EC"/>
</dbReference>
<reference evidence="6" key="1">
    <citation type="submission" date="2019-08" db="EMBL/GenBank/DDBJ databases">
        <authorList>
            <person name="Kucharzyk K."/>
            <person name="Murdoch R.W."/>
            <person name="Higgins S."/>
            <person name="Loffler F."/>
        </authorList>
    </citation>
    <scope>NUCLEOTIDE SEQUENCE</scope>
</reference>
<dbReference type="InterPro" id="IPR043594">
    <property type="entry name" value="HMGL"/>
</dbReference>
<feature type="compositionally biased region" description="Basic residues" evidence="4">
    <location>
        <begin position="1"/>
        <end position="11"/>
    </location>
</feature>
<evidence type="ECO:0000256" key="4">
    <source>
        <dbReference type="SAM" id="MobiDB-lite"/>
    </source>
</evidence>
<organism evidence="6">
    <name type="scientific">bioreactor metagenome</name>
    <dbReference type="NCBI Taxonomy" id="1076179"/>
    <lineage>
        <taxon>unclassified sequences</taxon>
        <taxon>metagenomes</taxon>
        <taxon>ecological metagenomes</taxon>
    </lineage>
</organism>
<dbReference type="AlphaFoldDB" id="A0A644UAW6"/>
<keyword evidence="3 6" id="KW-0456">Lyase</keyword>
<evidence type="ECO:0000256" key="3">
    <source>
        <dbReference type="ARBA" id="ARBA00023239"/>
    </source>
</evidence>
<comment type="similarity">
    <text evidence="1">Belongs to the HMG-CoA lyase family.</text>
</comment>
<comment type="caution">
    <text evidence="6">The sequence shown here is derived from an EMBL/GenBank/DDBJ whole genome shotgun (WGS) entry which is preliminary data.</text>
</comment>
<dbReference type="SUPFAM" id="SSF51569">
    <property type="entry name" value="Aldolase"/>
    <property type="match status" value="1"/>
</dbReference>
<dbReference type="Pfam" id="PF00682">
    <property type="entry name" value="HMGL-like"/>
    <property type="match status" value="1"/>
</dbReference>
<dbReference type="EC" id="4.1.3.4" evidence="6"/>
<dbReference type="GO" id="GO:0006552">
    <property type="term" value="P:L-leucine catabolic process"/>
    <property type="evidence" value="ECO:0007669"/>
    <property type="project" value="TreeGrafter"/>
</dbReference>
<evidence type="ECO:0000256" key="2">
    <source>
        <dbReference type="ARBA" id="ARBA00022723"/>
    </source>
</evidence>
<dbReference type="PANTHER" id="PTHR42738">
    <property type="entry name" value="HYDROXYMETHYLGLUTARYL-COA LYASE"/>
    <property type="match status" value="1"/>
</dbReference>
<feature type="region of interest" description="Disordered" evidence="4">
    <location>
        <begin position="1"/>
        <end position="30"/>
    </location>
</feature>
<keyword evidence="2" id="KW-0479">Metal-binding</keyword>
<evidence type="ECO:0000256" key="1">
    <source>
        <dbReference type="ARBA" id="ARBA00009405"/>
    </source>
</evidence>
<dbReference type="GO" id="GO:0046951">
    <property type="term" value="P:ketone body biosynthetic process"/>
    <property type="evidence" value="ECO:0007669"/>
    <property type="project" value="TreeGrafter"/>
</dbReference>
<dbReference type="PROSITE" id="PS50991">
    <property type="entry name" value="PYR_CT"/>
    <property type="match status" value="1"/>
</dbReference>
<feature type="domain" description="Pyruvate carboxyltransferase" evidence="5">
    <location>
        <begin position="34"/>
        <end position="304"/>
    </location>
</feature>
<evidence type="ECO:0000259" key="5">
    <source>
        <dbReference type="PROSITE" id="PS50991"/>
    </source>
</evidence>
<name>A0A644UAW6_9ZZZZ</name>
<accession>A0A644UAW6</accession>
<sequence length="311" mass="34025">MFLNKVHRPSSRTRSAAEGPSLVPTQKTMKPEKLIKLTESPRDAWQGLPYVIAPEKRAAYINALLKVGFAVIDFGSFVSPKAVPQMAGQDEVLRLVDKTGSRSKLMAIVGNMRGGRDAVAQPKVDLLGFPYSISETFLQKNINTGFAGAKETIDGLLSLCSDKGRELRVFMSMAYGNPYGEEWSMDLLKKHIELLAGKGVSTITLADTIGIATATQIGEVYTQLIEYFPGFEFGLHIHTRPGEWEAKLNAAWDAGCRWFEGVINGIGGCPMTGYELVGNLNTLNLLDFLEGKQASHSINHKQIVQAITTGY</sequence>